<protein>
    <recommendedName>
        <fullName evidence="1">N(6)-L-threonylcarbamoyladenine synthase</fullName>
        <ecNumber evidence="1">2.3.1.234</ecNumber>
    </recommendedName>
</protein>
<proteinExistence type="predicted"/>
<dbReference type="InterPro" id="IPR000905">
    <property type="entry name" value="Gcp-like_dom"/>
</dbReference>
<comment type="caution">
    <text evidence="8">The sequence shown here is derived from an EMBL/GenBank/DDBJ whole genome shotgun (WGS) entry which is preliminary data.</text>
</comment>
<dbReference type="GO" id="GO:0005737">
    <property type="term" value="C:cytoplasm"/>
    <property type="evidence" value="ECO:0007669"/>
    <property type="project" value="TreeGrafter"/>
</dbReference>
<evidence type="ECO:0000256" key="1">
    <source>
        <dbReference type="ARBA" id="ARBA00012156"/>
    </source>
</evidence>
<keyword evidence="4" id="KW-0479">Metal-binding</keyword>
<dbReference type="EC" id="2.3.1.234" evidence="1"/>
<keyword evidence="9" id="KW-1185">Reference proteome</keyword>
<comment type="catalytic activity">
    <reaction evidence="6">
        <text>L-threonylcarbamoyladenylate + adenosine(37) in tRNA = N(6)-L-threonylcarbamoyladenosine(37) in tRNA + AMP + H(+)</text>
        <dbReference type="Rhea" id="RHEA:37059"/>
        <dbReference type="Rhea" id="RHEA-COMP:10162"/>
        <dbReference type="Rhea" id="RHEA-COMP:10163"/>
        <dbReference type="ChEBI" id="CHEBI:15378"/>
        <dbReference type="ChEBI" id="CHEBI:73682"/>
        <dbReference type="ChEBI" id="CHEBI:74411"/>
        <dbReference type="ChEBI" id="CHEBI:74418"/>
        <dbReference type="ChEBI" id="CHEBI:456215"/>
        <dbReference type="EC" id="2.3.1.234"/>
    </reaction>
</comment>
<dbReference type="EMBL" id="JADFTS010000009">
    <property type="protein sequence ID" value="KAF9588631.1"/>
    <property type="molecule type" value="Genomic_DNA"/>
</dbReference>
<dbReference type="GO" id="GO:0061711">
    <property type="term" value="F:tRNA N(6)-L-threonylcarbamoyladenine synthase activity"/>
    <property type="evidence" value="ECO:0007669"/>
    <property type="project" value="UniProtKB-EC"/>
</dbReference>
<dbReference type="PRINTS" id="PR00789">
    <property type="entry name" value="OSIALOPTASE"/>
</dbReference>
<gene>
    <name evidence="8" type="ORF">IFM89_014093</name>
</gene>
<feature type="domain" description="Gcp-like" evidence="7">
    <location>
        <begin position="38"/>
        <end position="103"/>
    </location>
</feature>
<dbReference type="OrthoDB" id="10254073at2759"/>
<evidence type="ECO:0000259" key="7">
    <source>
        <dbReference type="Pfam" id="PF00814"/>
    </source>
</evidence>
<dbReference type="PANTHER" id="PTHR11735:SF14">
    <property type="entry name" value="TRNA N6-ADENOSINE THREONYLCARBAMOYLTRANSFERASE"/>
    <property type="match status" value="1"/>
</dbReference>
<evidence type="ECO:0000256" key="4">
    <source>
        <dbReference type="ARBA" id="ARBA00022723"/>
    </source>
</evidence>
<keyword evidence="2" id="KW-0808">Transferase</keyword>
<dbReference type="InterPro" id="IPR017861">
    <property type="entry name" value="KAE1/TsaD"/>
</dbReference>
<reference evidence="8 9" key="1">
    <citation type="submission" date="2020-10" db="EMBL/GenBank/DDBJ databases">
        <title>The Coptis chinensis genome and diversification of protoberbering-type alkaloids.</title>
        <authorList>
            <person name="Wang B."/>
            <person name="Shu S."/>
            <person name="Song C."/>
            <person name="Liu Y."/>
        </authorList>
    </citation>
    <scope>NUCLEOTIDE SEQUENCE [LARGE SCALE GENOMIC DNA]</scope>
    <source>
        <strain evidence="8">HL-2020</strain>
        <tissue evidence="8">Leaf</tissue>
    </source>
</reference>
<evidence type="ECO:0000313" key="9">
    <source>
        <dbReference type="Proteomes" id="UP000631114"/>
    </source>
</evidence>
<organism evidence="8 9">
    <name type="scientific">Coptis chinensis</name>
    <dbReference type="NCBI Taxonomy" id="261450"/>
    <lineage>
        <taxon>Eukaryota</taxon>
        <taxon>Viridiplantae</taxon>
        <taxon>Streptophyta</taxon>
        <taxon>Embryophyta</taxon>
        <taxon>Tracheophyta</taxon>
        <taxon>Spermatophyta</taxon>
        <taxon>Magnoliopsida</taxon>
        <taxon>Ranunculales</taxon>
        <taxon>Ranunculaceae</taxon>
        <taxon>Coptidoideae</taxon>
        <taxon>Coptis</taxon>
    </lineage>
</organism>
<evidence type="ECO:0000256" key="2">
    <source>
        <dbReference type="ARBA" id="ARBA00022679"/>
    </source>
</evidence>
<evidence type="ECO:0000256" key="5">
    <source>
        <dbReference type="ARBA" id="ARBA00023315"/>
    </source>
</evidence>
<dbReference type="GO" id="GO:0000408">
    <property type="term" value="C:EKC/KEOPS complex"/>
    <property type="evidence" value="ECO:0007669"/>
    <property type="project" value="TreeGrafter"/>
</dbReference>
<keyword evidence="3" id="KW-0819">tRNA processing</keyword>
<evidence type="ECO:0000256" key="3">
    <source>
        <dbReference type="ARBA" id="ARBA00022694"/>
    </source>
</evidence>
<sequence length="125" mass="14318">MKGWRWFLQGFMVPKIKGRMKMGSCLLELFAKIKMFVRTIKHVLQRITPDAIDCLCYTKGPDMGAPLQVSAIVVRILSQLWKKPIVGVNHCVTHIEMGRIVTSADDLVVLNWLDGELWVRRLSKP</sequence>
<dbReference type="Proteomes" id="UP000631114">
    <property type="component" value="Unassembled WGS sequence"/>
</dbReference>
<dbReference type="Pfam" id="PF00814">
    <property type="entry name" value="TsaD"/>
    <property type="match status" value="1"/>
</dbReference>
<keyword evidence="5" id="KW-0012">Acyltransferase</keyword>
<evidence type="ECO:0000256" key="6">
    <source>
        <dbReference type="ARBA" id="ARBA00048117"/>
    </source>
</evidence>
<dbReference type="Gene3D" id="3.30.420.40">
    <property type="match status" value="1"/>
</dbReference>
<dbReference type="GO" id="GO:0046872">
    <property type="term" value="F:metal ion binding"/>
    <property type="evidence" value="ECO:0007669"/>
    <property type="project" value="UniProtKB-KW"/>
</dbReference>
<accession>A0A835GW41</accession>
<name>A0A835GW41_9MAGN</name>
<dbReference type="InterPro" id="IPR043129">
    <property type="entry name" value="ATPase_NBD"/>
</dbReference>
<dbReference type="GO" id="GO:0008033">
    <property type="term" value="P:tRNA processing"/>
    <property type="evidence" value="ECO:0007669"/>
    <property type="project" value="UniProtKB-KW"/>
</dbReference>
<evidence type="ECO:0000313" key="8">
    <source>
        <dbReference type="EMBL" id="KAF9588631.1"/>
    </source>
</evidence>
<dbReference type="AlphaFoldDB" id="A0A835GW41"/>
<dbReference type="SUPFAM" id="SSF53067">
    <property type="entry name" value="Actin-like ATPase domain"/>
    <property type="match status" value="1"/>
</dbReference>
<dbReference type="PANTHER" id="PTHR11735">
    <property type="entry name" value="TRNA N6-ADENOSINE THREONYLCARBAMOYLTRANSFERASE"/>
    <property type="match status" value="1"/>
</dbReference>